<evidence type="ECO:0000313" key="6">
    <source>
        <dbReference type="Proteomes" id="UP000320693"/>
    </source>
</evidence>
<dbReference type="SMART" id="SM00418">
    <property type="entry name" value="HTH_ARSR"/>
    <property type="match status" value="1"/>
</dbReference>
<feature type="domain" description="HTH arsR-type" evidence="4">
    <location>
        <begin position="25"/>
        <end position="119"/>
    </location>
</feature>
<protein>
    <recommendedName>
        <fullName evidence="4">HTH arsR-type domain-containing protein</fullName>
    </recommendedName>
</protein>
<dbReference type="PANTHER" id="PTHR43132">
    <property type="entry name" value="ARSENICAL RESISTANCE OPERON REPRESSOR ARSR-RELATED"/>
    <property type="match status" value="1"/>
</dbReference>
<organism evidence="5 6">
    <name type="scientific">Pseudonocardia saturnea</name>
    <dbReference type="NCBI Taxonomy" id="33909"/>
    <lineage>
        <taxon>Bacteria</taxon>
        <taxon>Bacillati</taxon>
        <taxon>Actinomycetota</taxon>
        <taxon>Actinomycetes</taxon>
        <taxon>Pseudonocardiales</taxon>
        <taxon>Pseudonocardiaceae</taxon>
        <taxon>Pseudonocardia</taxon>
    </lineage>
</organism>
<evidence type="ECO:0000259" key="4">
    <source>
        <dbReference type="PROSITE" id="PS50987"/>
    </source>
</evidence>
<dbReference type="SUPFAM" id="SSF46785">
    <property type="entry name" value="Winged helix' DNA-binding domain"/>
    <property type="match status" value="1"/>
</dbReference>
<dbReference type="InterPro" id="IPR011991">
    <property type="entry name" value="ArsR-like_HTH"/>
</dbReference>
<reference evidence="5 6" key="1">
    <citation type="submission" date="2019-06" db="EMBL/GenBank/DDBJ databases">
        <title>Whole genome shotgun sequence of Pseudonocardia saturnea NBRC 14499.</title>
        <authorList>
            <person name="Hosoyama A."/>
            <person name="Uohara A."/>
            <person name="Ohji S."/>
            <person name="Ichikawa N."/>
        </authorList>
    </citation>
    <scope>NUCLEOTIDE SEQUENCE [LARGE SCALE GENOMIC DNA]</scope>
    <source>
        <strain evidence="5 6">NBRC 14499</strain>
    </source>
</reference>
<comment type="caution">
    <text evidence="5">The sequence shown here is derived from an EMBL/GenBank/DDBJ whole genome shotgun (WGS) entry which is preliminary data.</text>
</comment>
<keyword evidence="6" id="KW-1185">Reference proteome</keyword>
<keyword evidence="2" id="KW-0238">DNA-binding</keyword>
<dbReference type="Gene3D" id="1.10.10.10">
    <property type="entry name" value="Winged helix-like DNA-binding domain superfamily/Winged helix DNA-binding domain"/>
    <property type="match status" value="1"/>
</dbReference>
<keyword evidence="1" id="KW-0805">Transcription regulation</keyword>
<dbReference type="InterPro" id="IPR036388">
    <property type="entry name" value="WH-like_DNA-bd_sf"/>
</dbReference>
<proteinExistence type="predicted"/>
<dbReference type="Pfam" id="PF01022">
    <property type="entry name" value="HTH_5"/>
    <property type="match status" value="1"/>
</dbReference>
<dbReference type="InterPro" id="IPR001845">
    <property type="entry name" value="HTH_ArsR_DNA-bd_dom"/>
</dbReference>
<keyword evidence="3" id="KW-0804">Transcription</keyword>
<name>A0ABQ0S276_9PSEU</name>
<dbReference type="PROSITE" id="PS50987">
    <property type="entry name" value="HTH_ARSR_2"/>
    <property type="match status" value="1"/>
</dbReference>
<dbReference type="CDD" id="cd00090">
    <property type="entry name" value="HTH_ARSR"/>
    <property type="match status" value="1"/>
</dbReference>
<evidence type="ECO:0000256" key="3">
    <source>
        <dbReference type="ARBA" id="ARBA00023163"/>
    </source>
</evidence>
<dbReference type="EMBL" id="BJNH01000044">
    <property type="protein sequence ID" value="GEC26863.1"/>
    <property type="molecule type" value="Genomic_DNA"/>
</dbReference>
<evidence type="ECO:0000256" key="1">
    <source>
        <dbReference type="ARBA" id="ARBA00023015"/>
    </source>
</evidence>
<evidence type="ECO:0000256" key="2">
    <source>
        <dbReference type="ARBA" id="ARBA00023125"/>
    </source>
</evidence>
<accession>A0ABQ0S276</accession>
<dbReference type="InterPro" id="IPR051011">
    <property type="entry name" value="Metal_resp_trans_reg"/>
</dbReference>
<sequence>MAMDDACDLLCLDLPHAERIRAALPNTTRIEPAAGVARGLGDATRLRIAAALLEGAELCVCDTAWIVGTSQALASHHLRQLRTAGVVTSRRDGRMVMYQLSDRGRSVLAVLVGVDNGTAVGTDGGGDAVLEGADRV</sequence>
<dbReference type="NCBIfam" id="NF033788">
    <property type="entry name" value="HTH_metalloreg"/>
    <property type="match status" value="1"/>
</dbReference>
<evidence type="ECO:0000313" key="5">
    <source>
        <dbReference type="EMBL" id="GEC26863.1"/>
    </source>
</evidence>
<dbReference type="Proteomes" id="UP000320693">
    <property type="component" value="Unassembled WGS sequence"/>
</dbReference>
<gene>
    <name evidence="5" type="ORF">PSA01_38920</name>
</gene>
<dbReference type="PRINTS" id="PR00778">
    <property type="entry name" value="HTHARSR"/>
</dbReference>
<dbReference type="InterPro" id="IPR036390">
    <property type="entry name" value="WH_DNA-bd_sf"/>
</dbReference>
<dbReference type="PANTHER" id="PTHR43132:SF6">
    <property type="entry name" value="HTH-TYPE TRANSCRIPTIONAL REPRESSOR CZRA"/>
    <property type="match status" value="1"/>
</dbReference>
<dbReference type="RefSeq" id="WP_085915388.1">
    <property type="nucleotide sequence ID" value="NZ_BJNH01000044.1"/>
</dbReference>